<dbReference type="EMBL" id="QVFV01000009">
    <property type="protein sequence ID" value="RZM75292.1"/>
    <property type="molecule type" value="Genomic_DNA"/>
</dbReference>
<evidence type="ECO:0000256" key="5">
    <source>
        <dbReference type="SAM" id="MobiDB-lite"/>
    </source>
</evidence>
<dbReference type="PROSITE" id="PS52015">
    <property type="entry name" value="TONB_CTD"/>
    <property type="match status" value="1"/>
</dbReference>
<dbReference type="Proteomes" id="UP000292459">
    <property type="component" value="Unassembled WGS sequence"/>
</dbReference>
<keyword evidence="4 6" id="KW-0472">Membrane</keyword>
<dbReference type="GO" id="GO:0055085">
    <property type="term" value="P:transmembrane transport"/>
    <property type="evidence" value="ECO:0007669"/>
    <property type="project" value="InterPro"/>
</dbReference>
<feature type="domain" description="TonB C-terminal" evidence="7">
    <location>
        <begin position="300"/>
        <end position="391"/>
    </location>
</feature>
<sequence length="539" mass="54961">MALSRDCINYRDRQQVRTQRWVLWGILGAVGVHAGVIPMWRWLPSSAAQLATEERIQLTVMPPSPEAIAEPSAVADATTPATAVPKDVATPPPNPQSSAPSPPAVAVAPASPPPATKDTVSSSVDPLMEIPDAEVAPESAPEKPEIEEPLELAEDISAPAIEESEIDEPEIDESNNAADAADALAAAAESAEGEQEFDSTIPDATADDVEPEMASVPDAGATAIDEVASALPGNNSTIEDRLLGNGTTPAAEAESSGDNNATAPDGAATDDVARRTGPDGPAATGTGATDDDATPGNSGNDSRTVSCRQCGRPAYPAAALDAGIEGQPIVRAQFDSNGNVTGVILERPSGNAALDQAALSAVRNWQFDTGGQSGSVPVEIPFVIEGSERHQEAQQQGDRNAATVRDEAPTAELNPAAQPVESAADLPESGLDAIGDPVVEAEPAAADDDANENAATAVDAATEAEESEPVPSPEVVDESVPAEADNAVPSAAEEPEPIEDTSEPVPASPPPESEQPAAEPTTEPAAPSEPVENSEAASE</sequence>
<feature type="compositionally biased region" description="Low complexity" evidence="5">
    <location>
        <begin position="174"/>
        <end position="190"/>
    </location>
</feature>
<comment type="subcellular location">
    <subcellularLocation>
        <location evidence="1">Membrane</location>
        <topology evidence="1">Single-pass membrane protein</topology>
    </subcellularLocation>
</comment>
<dbReference type="OrthoDB" id="561740at2"/>
<evidence type="ECO:0000259" key="7">
    <source>
        <dbReference type="PROSITE" id="PS52015"/>
    </source>
</evidence>
<dbReference type="InterPro" id="IPR037682">
    <property type="entry name" value="TonB_C"/>
</dbReference>
<dbReference type="InterPro" id="IPR006260">
    <property type="entry name" value="TonB/TolA_C"/>
</dbReference>
<keyword evidence="2 6" id="KW-0812">Transmembrane</keyword>
<dbReference type="GO" id="GO:0016020">
    <property type="term" value="C:membrane"/>
    <property type="evidence" value="ECO:0007669"/>
    <property type="project" value="UniProtKB-SubCell"/>
</dbReference>
<feature type="region of interest" description="Disordered" evidence="5">
    <location>
        <begin position="69"/>
        <end position="307"/>
    </location>
</feature>
<feature type="compositionally biased region" description="Acidic residues" evidence="5">
    <location>
        <begin position="162"/>
        <end position="173"/>
    </location>
</feature>
<keyword evidence="9" id="KW-1185">Reference proteome</keyword>
<dbReference type="SUPFAM" id="SSF74653">
    <property type="entry name" value="TolA/TonB C-terminal domain"/>
    <property type="match status" value="1"/>
</dbReference>
<protein>
    <submittedName>
        <fullName evidence="8">TonB family protein</fullName>
    </submittedName>
</protein>
<dbReference type="NCBIfam" id="TIGR01352">
    <property type="entry name" value="tonB_Cterm"/>
    <property type="match status" value="1"/>
</dbReference>
<evidence type="ECO:0000256" key="4">
    <source>
        <dbReference type="ARBA" id="ARBA00023136"/>
    </source>
</evidence>
<dbReference type="AlphaFoldDB" id="A0A4Q7E2M5"/>
<dbReference type="Pfam" id="PF03544">
    <property type="entry name" value="TonB_C"/>
    <property type="match status" value="1"/>
</dbReference>
<feature type="region of interest" description="Disordered" evidence="5">
    <location>
        <begin position="388"/>
        <end position="539"/>
    </location>
</feature>
<feature type="transmembrane region" description="Helical" evidence="6">
    <location>
        <begin position="21"/>
        <end position="43"/>
    </location>
</feature>
<dbReference type="RefSeq" id="WP_044148821.1">
    <property type="nucleotide sequence ID" value="NZ_QVFV01000009.1"/>
</dbReference>
<feature type="compositionally biased region" description="Low complexity" evidence="5">
    <location>
        <begin position="452"/>
        <end position="461"/>
    </location>
</feature>
<feature type="compositionally biased region" description="Acidic residues" evidence="5">
    <location>
        <begin position="493"/>
        <end position="502"/>
    </location>
</feature>
<name>A0A4Q7E2M5_9CYAN</name>
<organism evidence="8 9">
    <name type="scientific">Leptolyngbya iicbica LK</name>
    <dbReference type="NCBI Taxonomy" id="2294035"/>
    <lineage>
        <taxon>Bacteria</taxon>
        <taxon>Bacillati</taxon>
        <taxon>Cyanobacteriota</taxon>
        <taxon>Cyanophyceae</taxon>
        <taxon>Leptolyngbyales</taxon>
        <taxon>Leptolyngbyaceae</taxon>
        <taxon>Leptolyngbya group</taxon>
        <taxon>Leptolyngbya</taxon>
        <taxon>Leptolyngbya iicbica</taxon>
    </lineage>
</organism>
<gene>
    <name evidence="8" type="ORF">DYY88_21945</name>
</gene>
<evidence type="ECO:0000256" key="2">
    <source>
        <dbReference type="ARBA" id="ARBA00022692"/>
    </source>
</evidence>
<evidence type="ECO:0000256" key="1">
    <source>
        <dbReference type="ARBA" id="ARBA00004167"/>
    </source>
</evidence>
<feature type="compositionally biased region" description="Polar residues" evidence="5">
    <location>
        <begin position="297"/>
        <end position="307"/>
    </location>
</feature>
<evidence type="ECO:0000256" key="6">
    <source>
        <dbReference type="SAM" id="Phobius"/>
    </source>
</evidence>
<feature type="compositionally biased region" description="Low complexity" evidence="5">
    <location>
        <begin position="69"/>
        <end position="89"/>
    </location>
</feature>
<dbReference type="Gene3D" id="3.30.1150.10">
    <property type="match status" value="1"/>
</dbReference>
<evidence type="ECO:0000313" key="9">
    <source>
        <dbReference type="Proteomes" id="UP000292459"/>
    </source>
</evidence>
<feature type="compositionally biased region" description="Pro residues" evidence="5">
    <location>
        <begin position="90"/>
        <end position="103"/>
    </location>
</feature>
<evidence type="ECO:0000256" key="3">
    <source>
        <dbReference type="ARBA" id="ARBA00022989"/>
    </source>
</evidence>
<accession>A0A4Q7E2M5</accession>
<proteinExistence type="predicted"/>
<feature type="compositionally biased region" description="Low complexity" evidence="5">
    <location>
        <begin position="514"/>
        <end position="531"/>
    </location>
</feature>
<evidence type="ECO:0000313" key="8">
    <source>
        <dbReference type="EMBL" id="RZM75292.1"/>
    </source>
</evidence>
<comment type="caution">
    <text evidence="8">The sequence shown here is derived from an EMBL/GenBank/DDBJ whole genome shotgun (WGS) entry which is preliminary data.</text>
</comment>
<keyword evidence="3 6" id="KW-1133">Transmembrane helix</keyword>
<feature type="compositionally biased region" description="Low complexity" evidence="5">
    <location>
        <begin position="278"/>
        <end position="288"/>
    </location>
</feature>
<reference evidence="8 9" key="1">
    <citation type="submission" date="2018-11" db="EMBL/GenBank/DDBJ databases">
        <title>Whole genome sequencing of an environmental sample.</title>
        <authorList>
            <person name="Sarangi A.N."/>
            <person name="Singh D."/>
            <person name="Tripathy S."/>
        </authorList>
    </citation>
    <scope>NUCLEOTIDE SEQUENCE [LARGE SCALE GENOMIC DNA]</scope>
    <source>
        <strain evidence="8 9">Lakshadweep</strain>
    </source>
</reference>